<evidence type="ECO:0000259" key="4">
    <source>
        <dbReference type="Pfam" id="PF12624"/>
    </source>
</evidence>
<feature type="region of interest" description="Disordered" evidence="3">
    <location>
        <begin position="393"/>
        <end position="417"/>
    </location>
</feature>
<proteinExistence type="inferred from homology"/>
<dbReference type="Proteomes" id="UP001230188">
    <property type="component" value="Unassembled WGS sequence"/>
</dbReference>
<accession>A0AAD7XI73</accession>
<dbReference type="PANTHER" id="PTHR16166">
    <property type="entry name" value="VACUOLAR PROTEIN SORTING-ASSOCIATED PROTEIN VPS13"/>
    <property type="match status" value="1"/>
</dbReference>
<name>A0AAD7XI73_9STRA</name>
<gene>
    <name evidence="5" type="ORF">CTAYLR_005343</name>
</gene>
<evidence type="ECO:0000313" key="5">
    <source>
        <dbReference type="EMBL" id="KAJ8599341.1"/>
    </source>
</evidence>
<sequence length="729" mass="80564">MAQSLKTLLFHVLDSTIGGYVEGLHPENLELGIWSGKLELRNLALKASALNNKLKLPQCNVRNGSIESLTVVIPWNRLGSSPVQIDIKGVTALVSTEATRVDPRALREAVRARLSASDAAFVAWLNKSKKRLSNEKRSPGFLARYAAKIVDNIEVSIRAVRLRYEDDRFACGLEVASFEACAANAAWERAFVERNASTLIRNVARVQGLALYCRRRPAKTDDDEYVLEPLDVALRATRNDRDRAGNPRYRVELSMDGATLHARPAVVQAARSLAHKLDLVSRRGRLARRHPAALLGAARARPVSKRNARAWWKYAAEMSHPALADARERRRAVHWPLEIARSLRVRDRYVELFERAERSDDAENDMATIELTVPFSAVARWRQTVIAKRDLLVSEAEDDEEEEKTTSPRDESEEATMADLEAIVRQAEEEERNARPPADFELLRFSAHGGFRCFVYDDNAGLPLLECGVDASAFARSTVDSDLDVVAGLRNLYVVTPSSKTRLATCEAAEGGSWFLRQPANVLNATACPKSLSKDAEAAAAINGLPAQLLVSRRKFQKKSHPAKFRLSVIARATSCRMTYAPVVHSVFDAFTFRDDDDVPAPMKPAQSVKLASSAFRRAIKQAAAAEPLLLVDVKLGTPTFIFPAGTETAFVVETGSLSIDGDSAETGNQTWAINTSNARVFKQRHASKNEETVFAPFGVSIKVAQQFSERLVVDPLMEVPLCELEAIT</sequence>
<evidence type="ECO:0000256" key="2">
    <source>
        <dbReference type="ARBA" id="ARBA00022448"/>
    </source>
</evidence>
<organism evidence="5 6">
    <name type="scientific">Chrysophaeum taylorii</name>
    <dbReference type="NCBI Taxonomy" id="2483200"/>
    <lineage>
        <taxon>Eukaryota</taxon>
        <taxon>Sar</taxon>
        <taxon>Stramenopiles</taxon>
        <taxon>Ochrophyta</taxon>
        <taxon>Pelagophyceae</taxon>
        <taxon>Pelagomonadales</taxon>
        <taxon>Pelagomonadaceae</taxon>
        <taxon>Chrysophaeum</taxon>
    </lineage>
</organism>
<dbReference type="Pfam" id="PF12624">
    <property type="entry name" value="VPS13_N"/>
    <property type="match status" value="1"/>
</dbReference>
<keyword evidence="6" id="KW-1185">Reference proteome</keyword>
<keyword evidence="2" id="KW-0813">Transport</keyword>
<dbReference type="EMBL" id="JAQMWT010000572">
    <property type="protein sequence ID" value="KAJ8599341.1"/>
    <property type="molecule type" value="Genomic_DNA"/>
</dbReference>
<evidence type="ECO:0000256" key="3">
    <source>
        <dbReference type="SAM" id="MobiDB-lite"/>
    </source>
</evidence>
<evidence type="ECO:0000256" key="1">
    <source>
        <dbReference type="ARBA" id="ARBA00006545"/>
    </source>
</evidence>
<dbReference type="InterPro" id="IPR026847">
    <property type="entry name" value="VPS13"/>
</dbReference>
<feature type="domain" description="Chorein N-terminal" evidence="4">
    <location>
        <begin position="8"/>
        <end position="213"/>
    </location>
</feature>
<dbReference type="PANTHER" id="PTHR16166:SF93">
    <property type="entry name" value="INTERMEMBRANE LIPID TRANSFER PROTEIN VPS13"/>
    <property type="match status" value="1"/>
</dbReference>
<dbReference type="GO" id="GO:0006623">
    <property type="term" value="P:protein targeting to vacuole"/>
    <property type="evidence" value="ECO:0007669"/>
    <property type="project" value="TreeGrafter"/>
</dbReference>
<dbReference type="InterPro" id="IPR026854">
    <property type="entry name" value="VPS13_N"/>
</dbReference>
<comment type="caution">
    <text evidence="5">The sequence shown here is derived from an EMBL/GenBank/DDBJ whole genome shotgun (WGS) entry which is preliminary data.</text>
</comment>
<dbReference type="GO" id="GO:0045053">
    <property type="term" value="P:protein retention in Golgi apparatus"/>
    <property type="evidence" value="ECO:0007669"/>
    <property type="project" value="TreeGrafter"/>
</dbReference>
<protein>
    <recommendedName>
        <fullName evidence="4">Chorein N-terminal domain-containing protein</fullName>
    </recommendedName>
</protein>
<evidence type="ECO:0000313" key="6">
    <source>
        <dbReference type="Proteomes" id="UP001230188"/>
    </source>
</evidence>
<dbReference type="AlphaFoldDB" id="A0AAD7XI73"/>
<reference evidence="5" key="1">
    <citation type="submission" date="2023-01" db="EMBL/GenBank/DDBJ databases">
        <title>Metagenome sequencing of chrysophaentin producing Chrysophaeum taylorii.</title>
        <authorList>
            <person name="Davison J."/>
            <person name="Bewley C."/>
        </authorList>
    </citation>
    <scope>NUCLEOTIDE SEQUENCE</scope>
    <source>
        <strain evidence="5">NIES-1699</strain>
    </source>
</reference>
<comment type="similarity">
    <text evidence="1">Belongs to the VPS13 family.</text>
</comment>